<comment type="caution">
    <text evidence="5">The sequence shown here is derived from an EMBL/GenBank/DDBJ whole genome shotgun (WGS) entry which is preliminary data.</text>
</comment>
<feature type="chain" id="PRO_5025495716" evidence="4">
    <location>
        <begin position="38"/>
        <end position="305"/>
    </location>
</feature>
<comment type="subcellular location">
    <subcellularLocation>
        <location evidence="1">Secreted</location>
    </subcellularLocation>
</comment>
<reference evidence="5" key="1">
    <citation type="submission" date="2020-01" db="EMBL/GenBank/DDBJ databases">
        <title>Insect and environment-associated Actinomycetes.</title>
        <authorList>
            <person name="Currrie C."/>
            <person name="Chevrette M."/>
            <person name="Carlson C."/>
            <person name="Stubbendieck R."/>
            <person name="Wendt-Pienkowski E."/>
        </authorList>
    </citation>
    <scope>NUCLEOTIDE SEQUENCE</scope>
    <source>
        <strain evidence="5">SID12501</strain>
    </source>
</reference>
<accession>A0A6B3BQ49</accession>
<dbReference type="PANTHER" id="PTHR38340">
    <property type="entry name" value="S-LAYER PROTEIN"/>
    <property type="match status" value="1"/>
</dbReference>
<dbReference type="InterPro" id="IPR050557">
    <property type="entry name" value="RTX_toxin/Mannuronan_C5-epim"/>
</dbReference>
<dbReference type="InterPro" id="IPR011049">
    <property type="entry name" value="Serralysin-like_metalloprot_C"/>
</dbReference>
<evidence type="ECO:0000256" key="2">
    <source>
        <dbReference type="ARBA" id="ARBA00022525"/>
    </source>
</evidence>
<dbReference type="Gene3D" id="2.150.10.10">
    <property type="entry name" value="Serralysin-like metalloprotease, C-terminal"/>
    <property type="match status" value="1"/>
</dbReference>
<proteinExistence type="predicted"/>
<organism evidence="5">
    <name type="scientific">Streptomyces sp. SID12501</name>
    <dbReference type="NCBI Taxonomy" id="2706042"/>
    <lineage>
        <taxon>Bacteria</taxon>
        <taxon>Bacillati</taxon>
        <taxon>Actinomycetota</taxon>
        <taxon>Actinomycetes</taxon>
        <taxon>Kitasatosporales</taxon>
        <taxon>Streptomycetaceae</taxon>
        <taxon>Streptomyces</taxon>
    </lineage>
</organism>
<dbReference type="InterPro" id="IPR006311">
    <property type="entry name" value="TAT_signal"/>
</dbReference>
<evidence type="ECO:0000256" key="4">
    <source>
        <dbReference type="SAM" id="SignalP"/>
    </source>
</evidence>
<dbReference type="GO" id="GO:0005509">
    <property type="term" value="F:calcium ion binding"/>
    <property type="evidence" value="ECO:0007669"/>
    <property type="project" value="InterPro"/>
</dbReference>
<dbReference type="Pfam" id="PF00353">
    <property type="entry name" value="HemolysinCabind"/>
    <property type="match status" value="2"/>
</dbReference>
<gene>
    <name evidence="5" type="ORF">G3I71_11625</name>
</gene>
<dbReference type="PROSITE" id="PS51318">
    <property type="entry name" value="TAT"/>
    <property type="match status" value="1"/>
</dbReference>
<dbReference type="PRINTS" id="PR00313">
    <property type="entry name" value="CABNDNGRPT"/>
</dbReference>
<dbReference type="InterPro" id="IPR001343">
    <property type="entry name" value="Hemolysn_Ca-bd"/>
</dbReference>
<dbReference type="PANTHER" id="PTHR38340:SF1">
    <property type="entry name" value="S-LAYER PROTEIN"/>
    <property type="match status" value="1"/>
</dbReference>
<evidence type="ECO:0000256" key="1">
    <source>
        <dbReference type="ARBA" id="ARBA00004613"/>
    </source>
</evidence>
<feature type="region of interest" description="Disordered" evidence="3">
    <location>
        <begin position="279"/>
        <end position="305"/>
    </location>
</feature>
<sequence length="305" mass="31289">MSPYLGSRRSLRAASALALAVTTGLTALVALPTTADAAATAARLVIGEGGRTFDYTAAPGQTNKLSVTTSWTDGKIFTYVIDDVVPIDLHVNDDPRCTRPDSADLTKVSCTNSHEYGGSGLRMDLGDGNDTITYNNTTGQTGYQASIELGSGNDRATDIGSADGNYIQAGKGDDNVTVGSDAIVEAQDGNDTVHVGDRSIVTGQKGVDRLYADGVDSKADGGTGNDFIYGSAGHQVLTGGIDKGNDTIRGGAGDDWISGDPGNDVLYGNSGNDTIYGNAGNDKVYGGPGRDTLSGGPGRNVVHQD</sequence>
<evidence type="ECO:0000256" key="3">
    <source>
        <dbReference type="SAM" id="MobiDB-lite"/>
    </source>
</evidence>
<feature type="signal peptide" evidence="4">
    <location>
        <begin position="1"/>
        <end position="37"/>
    </location>
</feature>
<dbReference type="GO" id="GO:0005576">
    <property type="term" value="C:extracellular region"/>
    <property type="evidence" value="ECO:0007669"/>
    <property type="project" value="UniProtKB-SubCell"/>
</dbReference>
<evidence type="ECO:0000313" key="5">
    <source>
        <dbReference type="EMBL" id="NEC86452.1"/>
    </source>
</evidence>
<dbReference type="EMBL" id="JAAGLU010000008">
    <property type="protein sequence ID" value="NEC86452.1"/>
    <property type="molecule type" value="Genomic_DNA"/>
</dbReference>
<dbReference type="RefSeq" id="WP_164313904.1">
    <property type="nucleotide sequence ID" value="NZ_JAAGLU010000008.1"/>
</dbReference>
<keyword evidence="2" id="KW-0964">Secreted</keyword>
<dbReference type="SUPFAM" id="SSF51120">
    <property type="entry name" value="beta-Roll"/>
    <property type="match status" value="2"/>
</dbReference>
<keyword evidence="4" id="KW-0732">Signal</keyword>
<dbReference type="AlphaFoldDB" id="A0A6B3BQ49"/>
<protein>
    <submittedName>
        <fullName evidence="5">Calcium-binding protein</fullName>
    </submittedName>
</protein>
<name>A0A6B3BQ49_9ACTN</name>